<feature type="compositionally biased region" description="Polar residues" evidence="2">
    <location>
        <begin position="291"/>
        <end position="316"/>
    </location>
</feature>
<dbReference type="InterPro" id="IPR012677">
    <property type="entry name" value="Nucleotide-bd_a/b_plait_sf"/>
</dbReference>
<sequence length="1135" mass="125048">MASPPHMRAPQLTPIPEHAPRLVATAATFYPSSTAKLDMTAAIPTPAPGLHISFYDLPDAVPAIFSTCMQSRPKRKLVAPYPQTMVRSDLGLDVQRKVKALWERNPVEARKIIGIQEWFDLYRYFDAVDLWVEGPIFCYSVIFRLAEMNRELNDEQPSIIREFAREWVDANSKRLVNVAEHIDVITLLTPEECQSQDFQLLTEIEIKTLKFELNKARSILLEEHRRLAMMNAPTHPTQSVYPQYPHPSQGPLGLRPDHSVPQSYQHFMDGQRNLHGGVDNASRDHRPRAWSNATQQGRGSSRFNNMGQQPKATPRSTEPIYVLTEQRQRGASAADMTSRRYSIPTRPRTFSNTSRTSFYNNARDYQARRTVSDEVSSRPFNPGKVTSVDKPYYQHSRGPSGSSTAVAYPYGPGPGTQTPMSQPEEDLGIEGYESRVHTNQSATIFYTGPKRKLDEQPARTVFLSGAPEEMFLDHTLRDMMECCGSVETISHLRNRGGTAFVLFHHESAVKTAIRMWNGYEIVPGGKLAVRPPEKRERGYSMSNISKKTGYSQFRASPGRYVGHGHTRNFSANMRSEPSFRAAVPEALENRHVQAHFTPLQDIQNISPKNKNALHKALDRPFFDPSTAPSTPKKENSPLATPSKSRGQTPKAKKTFNHPKRNSQQNSRQPTPLGSPMKPIVERTFGFPNGTLEKEQLRQNVLRKNNSDNDFAEHPTSTPVPVSEHVPAPQPLTQQQPNKCVAKVVQKPESSTKTGSDIEPGPASIGRLAEAAPKKSKSKSKKKGNGGHLKTAGNASFLTDSSSETIISPVSNENDSISGNPSTNTSFSTTSSRQQSFTNPKSRKSRVQSEDAEIHATGQADTRKPRDNVGASIRASKDSRNEASENVDKKKVEATTDEGLMIASKAKNKTQKPSKRTTTFGESIRQPSQSSHSKQESTSSLTSNHSQRKADVMAAEKEIRSSMPSELPSVVANADVEADHTPMPSTIPSTSGTEVKKVNNQAVSVAVPSPVINSNQKIATHRPAPITVPSPVASISKSQASASSSSPAQDLQTSKSLPEMLKSPKRLDEQEWPSLNPVKSPVAAIADGKAPTPLRAPLMGLLGKTTNDKSPELQKATKSTFPPVAVPRAFQTRSPS</sequence>
<feature type="compositionally biased region" description="Polar residues" evidence="2">
    <location>
        <begin position="792"/>
        <end position="820"/>
    </location>
</feature>
<reference evidence="4 5" key="1">
    <citation type="submission" date="2015-10" db="EMBL/GenBank/DDBJ databases">
        <title>Full genome of DAOMC 229536 Phialocephala scopiformis, a fungal endophyte of spruce producing the potent anti-insectan compound rugulosin.</title>
        <authorList>
            <consortium name="DOE Joint Genome Institute"/>
            <person name="Walker A.K."/>
            <person name="Frasz S.L."/>
            <person name="Seifert K.A."/>
            <person name="Miller J.D."/>
            <person name="Mondo S.J."/>
            <person name="Labutti K."/>
            <person name="Lipzen A."/>
            <person name="Dockter R."/>
            <person name="Kennedy M."/>
            <person name="Grigoriev I.V."/>
            <person name="Spatafora J.W."/>
        </authorList>
    </citation>
    <scope>NUCLEOTIDE SEQUENCE [LARGE SCALE GENOMIC DNA]</scope>
    <source>
        <strain evidence="4 5">CBS 120377</strain>
    </source>
</reference>
<dbReference type="InterPro" id="IPR000504">
    <property type="entry name" value="RRM_dom"/>
</dbReference>
<feature type="compositionally biased region" description="Low complexity" evidence="2">
    <location>
        <begin position="1032"/>
        <end position="1047"/>
    </location>
</feature>
<dbReference type="KEGG" id="psco:LY89DRAFT_176977"/>
<feature type="compositionally biased region" description="Low complexity" evidence="2">
    <location>
        <begin position="927"/>
        <end position="942"/>
    </location>
</feature>
<proteinExistence type="predicted"/>
<dbReference type="InParanoid" id="A0A194XT64"/>
<feature type="region of interest" description="Disordered" evidence="2">
    <location>
        <begin position="705"/>
        <end position="967"/>
    </location>
</feature>
<dbReference type="OrthoDB" id="3941926at2759"/>
<name>A0A194XT64_MOLSC</name>
<feature type="region of interest" description="Disordered" evidence="2">
    <location>
        <begin position="619"/>
        <end position="684"/>
    </location>
</feature>
<feature type="compositionally biased region" description="Polar residues" evidence="2">
    <location>
        <begin position="637"/>
        <end position="647"/>
    </location>
</feature>
<gene>
    <name evidence="4" type="ORF">LY89DRAFT_176977</name>
</gene>
<evidence type="ECO:0000256" key="1">
    <source>
        <dbReference type="PROSITE-ProRule" id="PRU00176"/>
    </source>
</evidence>
<dbReference type="Gene3D" id="3.30.70.330">
    <property type="match status" value="1"/>
</dbReference>
<feature type="region of interest" description="Disordered" evidence="2">
    <location>
        <begin position="1021"/>
        <end position="1135"/>
    </location>
</feature>
<feature type="compositionally biased region" description="Polar residues" evidence="2">
    <location>
        <begin position="661"/>
        <end position="671"/>
    </location>
</feature>
<feature type="compositionally biased region" description="Basic residues" evidence="2">
    <location>
        <begin position="773"/>
        <end position="784"/>
    </location>
</feature>
<dbReference type="CDD" id="cd00590">
    <property type="entry name" value="RRM_SF"/>
    <property type="match status" value="1"/>
</dbReference>
<keyword evidence="1" id="KW-0694">RNA-binding</keyword>
<evidence type="ECO:0000313" key="5">
    <source>
        <dbReference type="Proteomes" id="UP000070700"/>
    </source>
</evidence>
<evidence type="ECO:0000256" key="2">
    <source>
        <dbReference type="SAM" id="MobiDB-lite"/>
    </source>
</evidence>
<dbReference type="InterPro" id="IPR035979">
    <property type="entry name" value="RBD_domain_sf"/>
</dbReference>
<dbReference type="EMBL" id="KQ947405">
    <property type="protein sequence ID" value="KUJ23239.1"/>
    <property type="molecule type" value="Genomic_DNA"/>
</dbReference>
<feature type="region of interest" description="Disordered" evidence="2">
    <location>
        <begin position="273"/>
        <end position="356"/>
    </location>
</feature>
<dbReference type="GO" id="GO:0003723">
    <property type="term" value="F:RNA binding"/>
    <property type="evidence" value="ECO:0007669"/>
    <property type="project" value="UniProtKB-UniRule"/>
</dbReference>
<dbReference type="RefSeq" id="XP_018077594.1">
    <property type="nucleotide sequence ID" value="XM_018205580.1"/>
</dbReference>
<evidence type="ECO:0000313" key="4">
    <source>
        <dbReference type="EMBL" id="KUJ23239.1"/>
    </source>
</evidence>
<feature type="region of interest" description="Disordered" evidence="2">
    <location>
        <begin position="369"/>
        <end position="403"/>
    </location>
</feature>
<feature type="compositionally biased region" description="Polar residues" evidence="2">
    <location>
        <begin position="915"/>
        <end position="926"/>
    </location>
</feature>
<feature type="compositionally biased region" description="Basic residues" evidence="2">
    <location>
        <begin position="650"/>
        <end position="660"/>
    </location>
</feature>
<feature type="compositionally biased region" description="Basic residues" evidence="2">
    <location>
        <begin position="905"/>
        <end position="914"/>
    </location>
</feature>
<feature type="compositionally biased region" description="Low complexity" evidence="2">
    <location>
        <begin position="821"/>
        <end position="838"/>
    </location>
</feature>
<evidence type="ECO:0000259" key="3">
    <source>
        <dbReference type="PROSITE" id="PS50102"/>
    </source>
</evidence>
<feature type="compositionally biased region" description="Basic and acidic residues" evidence="2">
    <location>
        <begin position="947"/>
        <end position="959"/>
    </location>
</feature>
<dbReference type="SUPFAM" id="SSF54928">
    <property type="entry name" value="RNA-binding domain, RBD"/>
    <property type="match status" value="1"/>
</dbReference>
<dbReference type="GeneID" id="28815306"/>
<dbReference type="Proteomes" id="UP000070700">
    <property type="component" value="Unassembled WGS sequence"/>
</dbReference>
<keyword evidence="5" id="KW-1185">Reference proteome</keyword>
<accession>A0A194XT64</accession>
<feature type="compositionally biased region" description="Basic and acidic residues" evidence="2">
    <location>
        <begin position="874"/>
        <end position="893"/>
    </location>
</feature>
<dbReference type="PROSITE" id="PS50102">
    <property type="entry name" value="RRM"/>
    <property type="match status" value="1"/>
</dbReference>
<dbReference type="AlphaFoldDB" id="A0A194XT64"/>
<protein>
    <recommendedName>
        <fullName evidence="3">RRM domain-containing protein</fullName>
    </recommendedName>
</protein>
<feature type="domain" description="RRM" evidence="3">
    <location>
        <begin position="459"/>
        <end position="534"/>
    </location>
</feature>
<organism evidence="4 5">
    <name type="scientific">Mollisia scopiformis</name>
    <name type="common">Conifer needle endophyte fungus</name>
    <name type="synonym">Phialocephala scopiformis</name>
    <dbReference type="NCBI Taxonomy" id="149040"/>
    <lineage>
        <taxon>Eukaryota</taxon>
        <taxon>Fungi</taxon>
        <taxon>Dikarya</taxon>
        <taxon>Ascomycota</taxon>
        <taxon>Pezizomycotina</taxon>
        <taxon>Leotiomycetes</taxon>
        <taxon>Helotiales</taxon>
        <taxon>Mollisiaceae</taxon>
        <taxon>Mollisia</taxon>
    </lineage>
</organism>